<evidence type="ECO:0000313" key="2">
    <source>
        <dbReference type="Proteomes" id="UP000237040"/>
    </source>
</evidence>
<gene>
    <name evidence="1" type="ORF">C0189_04310</name>
</gene>
<organism evidence="1 2">
    <name type="scientific">Caldisericum exile</name>
    <dbReference type="NCBI Taxonomy" id="693075"/>
    <lineage>
        <taxon>Bacteria</taxon>
        <taxon>Pseudomonadati</taxon>
        <taxon>Caldisericota/Cryosericota group</taxon>
        <taxon>Caldisericota</taxon>
        <taxon>Caldisericia</taxon>
        <taxon>Caldisericales</taxon>
        <taxon>Caldisericaceae</taxon>
        <taxon>Caldisericum</taxon>
    </lineage>
</organism>
<accession>A0A2J6WDX6</accession>
<dbReference type="Proteomes" id="UP000237040">
    <property type="component" value="Unassembled WGS sequence"/>
</dbReference>
<sequence length="341" mass="38888">MKKIILVLLIFSLLYFVGCGNSYKINFFDEDVLIKIFSEIYLQNSYKINFFDEVTGKPINTVIIDGKTFEGELRLSPNTYKVSANNYEEKTVSVNKDKRTFFLKPISYLSVEANTRINSIKIDNTYYEPVSLIVNGREVFVISPVALGKHKIVIESKFFIPLSKEIEFKEGENHLNVALSVDNVTFSKFLDTVEFPLEGSSNKKIAVKINGIANKNPVKKEIEVEKTGDFLTFKDGNLTYSYKNGDFDINGRRPNEEEKAILSYSKSVIEEFLNLRSTLKSLNLKEVKDNEFILSKTGDFEGRKINESISFTLNNAKITNIILNIVQEQINTNLSIEVEVK</sequence>
<dbReference type="EMBL" id="PNIL01000062">
    <property type="protein sequence ID" value="PMP66850.1"/>
    <property type="molecule type" value="Genomic_DNA"/>
</dbReference>
<name>A0A2J6WDX6_9BACT</name>
<reference evidence="1 2" key="1">
    <citation type="submission" date="2018-01" db="EMBL/GenBank/DDBJ databases">
        <title>Metagenomic assembled genomes from two thermal pools in the Uzon Caldera, Kamchatka, Russia.</title>
        <authorList>
            <person name="Wilkins L."/>
            <person name="Ettinger C."/>
        </authorList>
    </citation>
    <scope>NUCLEOTIDE SEQUENCE [LARGE SCALE GENOMIC DNA]</scope>
    <source>
        <strain evidence="1">ZAV-07</strain>
    </source>
</reference>
<dbReference type="AlphaFoldDB" id="A0A2J6WDX6"/>
<comment type="caution">
    <text evidence="1">The sequence shown here is derived from an EMBL/GenBank/DDBJ whole genome shotgun (WGS) entry which is preliminary data.</text>
</comment>
<evidence type="ECO:0000313" key="1">
    <source>
        <dbReference type="EMBL" id="PMP66850.1"/>
    </source>
</evidence>
<proteinExistence type="predicted"/>
<protein>
    <submittedName>
        <fullName evidence="1">Uncharacterized protein</fullName>
    </submittedName>
</protein>